<dbReference type="Proteomes" id="UP000050425">
    <property type="component" value="Unassembled WGS sequence"/>
</dbReference>
<protein>
    <recommendedName>
        <fullName evidence="3">Radical SAM domain protein</fullName>
    </recommendedName>
</protein>
<dbReference type="RefSeq" id="WP_080898563.1">
    <property type="nucleotide sequence ID" value="NZ_LJPT01000018.1"/>
</dbReference>
<evidence type="ECO:0008006" key="3">
    <source>
        <dbReference type="Google" id="ProtNLM"/>
    </source>
</evidence>
<dbReference type="EMBL" id="LJPT01000018">
    <property type="protein sequence ID" value="KPW52149.1"/>
    <property type="molecule type" value="Genomic_DNA"/>
</dbReference>
<dbReference type="PATRIC" id="fig|251702.3.peg.3469"/>
<evidence type="ECO:0000313" key="2">
    <source>
        <dbReference type="Proteomes" id="UP000050425"/>
    </source>
</evidence>
<accession>A0A0P9K8N2</accession>
<reference evidence="1 2" key="1">
    <citation type="submission" date="2015-09" db="EMBL/GenBank/DDBJ databases">
        <title>Genome announcement of multiple Pseudomonas syringae strains.</title>
        <authorList>
            <person name="Thakur S."/>
            <person name="Wang P.W."/>
            <person name="Gong Y."/>
            <person name="Weir B.S."/>
            <person name="Guttman D.S."/>
        </authorList>
    </citation>
    <scope>NUCLEOTIDE SEQUENCE [LARGE SCALE GENOMIC DNA]</scope>
    <source>
        <strain evidence="1 2">ICMP4303</strain>
    </source>
</reference>
<comment type="caution">
    <text evidence="1">The sequence shown here is derived from an EMBL/GenBank/DDBJ whole genome shotgun (WGS) entry which is preliminary data.</text>
</comment>
<organism evidence="1 2">
    <name type="scientific">Pseudomonas syringae pv. antirrhini</name>
    <dbReference type="NCBI Taxonomy" id="251702"/>
    <lineage>
        <taxon>Bacteria</taxon>
        <taxon>Pseudomonadati</taxon>
        <taxon>Pseudomonadota</taxon>
        <taxon>Gammaproteobacteria</taxon>
        <taxon>Pseudomonadales</taxon>
        <taxon>Pseudomonadaceae</taxon>
        <taxon>Pseudomonas</taxon>
    </lineage>
</organism>
<dbReference type="AlphaFoldDB" id="A0A0P9K8N2"/>
<name>A0A0P9K8N2_9PSED</name>
<evidence type="ECO:0000313" key="1">
    <source>
        <dbReference type="EMBL" id="KPW52149.1"/>
    </source>
</evidence>
<proteinExistence type="predicted"/>
<gene>
    <name evidence="1" type="ORF">ALO88_102581</name>
</gene>
<sequence>MRSQVRIINSTQLQNANPSLVDPVGYRKSGLSLNHIIGCPLDCSYCVRHLYGNFDQRTPQALMSDEEAFQRFINHTYFQPHITPIQLFNRATDPMLPEVKSHTHNLLRMLDEAGLTNNVLVITRWRVSQNDCERFNTLRNIKLTVLVTYSGIADPKIEPIKSSIATNSLKMLFRHAKYYKVVLYWRPIVPGLNDSSELIAKAAELAKYAHATVFSGLFYRKEIAEFYQSQGIPEPYKMTARRKLLPLEDEQRLLRLYGEQNQVTPIFHKTSCGVAFAHAQPDYNGHFGITELCDTCPSSQFSICKAAWKKPDQQILNRMCHELGAVEAPQVNDRAIVVRGLDEQRRYYLQHSLGYQVHDADKPHHYARHGRAEATRNL</sequence>